<proteinExistence type="predicted"/>
<protein>
    <submittedName>
        <fullName evidence="1">Uncharacterized protein</fullName>
    </submittedName>
</protein>
<dbReference type="EMBL" id="QRBE01000009">
    <property type="protein sequence ID" value="RDS80115.1"/>
    <property type="molecule type" value="Genomic_DNA"/>
</dbReference>
<sequence>MDESDNHGSAYVDVRYQLGAEGYRHLCDLRDDLLMLCAGMAHYMPKEPGMAAVRGTLVDWLKNFACTLGDVLNEASKVQGDLDHALPAKAWRH</sequence>
<dbReference type="AlphaFoldDB" id="A0A370WVX7"/>
<evidence type="ECO:0000313" key="1">
    <source>
        <dbReference type="EMBL" id="RDS80115.1"/>
    </source>
</evidence>
<gene>
    <name evidence="1" type="ORF">DWU98_14470</name>
</gene>
<dbReference type="RefSeq" id="WP_147293331.1">
    <property type="nucleotide sequence ID" value="NZ_QRBE01000009.1"/>
</dbReference>
<evidence type="ECO:0000313" key="2">
    <source>
        <dbReference type="Proteomes" id="UP000254258"/>
    </source>
</evidence>
<accession>A0A370WVX7</accession>
<comment type="caution">
    <text evidence="1">The sequence shown here is derived from an EMBL/GenBank/DDBJ whole genome shotgun (WGS) entry which is preliminary data.</text>
</comment>
<reference evidence="1 2" key="1">
    <citation type="submission" date="2018-07" db="EMBL/GenBank/DDBJ databases">
        <title>Dyella monticola sp. nov. and Dyella psychrodurans sp. nov. isolated from monsoon evergreen broad-leaved forest soil of Dinghu Mountain, China.</title>
        <authorList>
            <person name="Gao Z."/>
            <person name="Qiu L."/>
        </authorList>
    </citation>
    <scope>NUCLEOTIDE SEQUENCE [LARGE SCALE GENOMIC DNA]</scope>
    <source>
        <strain evidence="1 2">4G-K06</strain>
    </source>
</reference>
<organism evidence="1 2">
    <name type="scientific">Dyella monticola</name>
    <dbReference type="NCBI Taxonomy" id="1927958"/>
    <lineage>
        <taxon>Bacteria</taxon>
        <taxon>Pseudomonadati</taxon>
        <taxon>Pseudomonadota</taxon>
        <taxon>Gammaproteobacteria</taxon>
        <taxon>Lysobacterales</taxon>
        <taxon>Rhodanobacteraceae</taxon>
        <taxon>Dyella</taxon>
    </lineage>
</organism>
<name>A0A370WVX7_9GAMM</name>
<dbReference type="Proteomes" id="UP000254258">
    <property type="component" value="Unassembled WGS sequence"/>
</dbReference>
<keyword evidence="2" id="KW-1185">Reference proteome</keyword>